<name>A0A448KKT8_CAMUP</name>
<dbReference type="EMBL" id="LR134372">
    <property type="protein sequence ID" value="VEG84001.1"/>
    <property type="molecule type" value="Genomic_DNA"/>
</dbReference>
<feature type="transmembrane region" description="Helical" evidence="1">
    <location>
        <begin position="21"/>
        <end position="40"/>
    </location>
</feature>
<dbReference type="NCBIfam" id="TIGR02532">
    <property type="entry name" value="IV_pilin_GFxxxE"/>
    <property type="match status" value="1"/>
</dbReference>
<accession>A0A448KKT8</accession>
<dbReference type="AlphaFoldDB" id="A0A448KKT8"/>
<reference evidence="2 3" key="1">
    <citation type="submission" date="2018-12" db="EMBL/GenBank/DDBJ databases">
        <authorList>
            <consortium name="Pathogen Informatics"/>
        </authorList>
    </citation>
    <scope>NUCLEOTIDE SEQUENCE [LARGE SCALE GENOMIC DNA]</scope>
    <source>
        <strain evidence="2 3">NCTC11541</strain>
    </source>
</reference>
<gene>
    <name evidence="2" type="ORF">NCTC11541_00015</name>
</gene>
<evidence type="ECO:0000256" key="1">
    <source>
        <dbReference type="SAM" id="Phobius"/>
    </source>
</evidence>
<keyword evidence="1" id="KW-0472">Membrane</keyword>
<evidence type="ECO:0000313" key="2">
    <source>
        <dbReference type="EMBL" id="VEG84001.1"/>
    </source>
</evidence>
<evidence type="ECO:0000313" key="3">
    <source>
        <dbReference type="Proteomes" id="UP000278157"/>
    </source>
</evidence>
<keyword evidence="1" id="KW-1133">Transmembrane helix</keyword>
<dbReference type="Proteomes" id="UP000278157">
    <property type="component" value="Chromosome"/>
</dbReference>
<dbReference type="SUPFAM" id="SSF54523">
    <property type="entry name" value="Pili subunits"/>
    <property type="match status" value="1"/>
</dbReference>
<sequence length="260" mass="29538">MVSTEKFIKLKVLSVKKAFSLLELVLVMMILGILISFAGFNLKQDKLSEGARSILNDILYTRNLALMQNSFRANELSHAKREWYKSRWQLYFINSAASNYEQTYTIFLDKNGDGNANLGKLNVNLDREIAVDIVNPMKLMNSGQSGVIHKDDEKASARFNIEKRFGIEKVEFKGACSGTTRIIFDEFGRLYSPLRSAKNAFDKSLAKSSSTCILRLNSKYKKQICIVIDTLSGYAYIPKFSNFNTQFVFLKNKLVECGKI</sequence>
<dbReference type="InterPro" id="IPR045584">
    <property type="entry name" value="Pilin-like"/>
</dbReference>
<organism evidence="2 3">
    <name type="scientific">Campylobacter upsaliensis</name>
    <dbReference type="NCBI Taxonomy" id="28080"/>
    <lineage>
        <taxon>Bacteria</taxon>
        <taxon>Pseudomonadati</taxon>
        <taxon>Campylobacterota</taxon>
        <taxon>Epsilonproteobacteria</taxon>
        <taxon>Campylobacterales</taxon>
        <taxon>Campylobacteraceae</taxon>
        <taxon>Campylobacter</taxon>
    </lineage>
</organism>
<keyword evidence="2" id="KW-0547">Nucleotide-binding</keyword>
<keyword evidence="1" id="KW-0812">Transmembrane</keyword>
<dbReference type="InterPro" id="IPR012902">
    <property type="entry name" value="N_methyl_site"/>
</dbReference>
<proteinExistence type="predicted"/>
<protein>
    <submittedName>
        <fullName evidence="2">ATP-binding protein</fullName>
    </submittedName>
</protein>
<keyword evidence="2" id="KW-0067">ATP-binding</keyword>
<dbReference type="GO" id="GO:0005524">
    <property type="term" value="F:ATP binding"/>
    <property type="evidence" value="ECO:0007669"/>
    <property type="project" value="UniProtKB-KW"/>
</dbReference>